<dbReference type="SMART" id="SM00255">
    <property type="entry name" value="TIR"/>
    <property type="match status" value="1"/>
</dbReference>
<evidence type="ECO:0000256" key="11">
    <source>
        <dbReference type="SAM" id="MobiDB-lite"/>
    </source>
</evidence>
<reference evidence="14 15" key="1">
    <citation type="journal article" date="2023" name="Sci. Data">
        <title>Genome assembly of the Korean intertidal mud-creeper Batillaria attramentaria.</title>
        <authorList>
            <person name="Patra A.K."/>
            <person name="Ho P.T."/>
            <person name="Jun S."/>
            <person name="Lee S.J."/>
            <person name="Kim Y."/>
            <person name="Won Y.J."/>
        </authorList>
    </citation>
    <scope>NUCLEOTIDE SEQUENCE [LARGE SCALE GENOMIC DNA]</scope>
    <source>
        <strain evidence="14">Wonlab-2016</strain>
    </source>
</reference>
<dbReference type="PANTHER" id="PTHR24365">
    <property type="entry name" value="TOLL-LIKE RECEPTOR"/>
    <property type="match status" value="1"/>
</dbReference>
<evidence type="ECO:0000313" key="15">
    <source>
        <dbReference type="Proteomes" id="UP001519460"/>
    </source>
</evidence>
<dbReference type="Gene3D" id="3.80.10.10">
    <property type="entry name" value="Ribonuclease Inhibitor"/>
    <property type="match status" value="3"/>
</dbReference>
<keyword evidence="7 12" id="KW-1133">Transmembrane helix</keyword>
<dbReference type="PROSITE" id="PS51450">
    <property type="entry name" value="LRR"/>
    <property type="match status" value="2"/>
</dbReference>
<evidence type="ECO:0000256" key="8">
    <source>
        <dbReference type="ARBA" id="ARBA00023136"/>
    </source>
</evidence>
<dbReference type="GO" id="GO:0016020">
    <property type="term" value="C:membrane"/>
    <property type="evidence" value="ECO:0007669"/>
    <property type="project" value="UniProtKB-SubCell"/>
</dbReference>
<evidence type="ECO:0000256" key="5">
    <source>
        <dbReference type="ARBA" id="ARBA00022729"/>
    </source>
</evidence>
<evidence type="ECO:0000256" key="9">
    <source>
        <dbReference type="ARBA" id="ARBA00023170"/>
    </source>
</evidence>
<evidence type="ECO:0000313" key="14">
    <source>
        <dbReference type="EMBL" id="KAK7461598.1"/>
    </source>
</evidence>
<keyword evidence="15" id="KW-1185">Reference proteome</keyword>
<keyword evidence="5" id="KW-0732">Signal</keyword>
<evidence type="ECO:0000259" key="13">
    <source>
        <dbReference type="PROSITE" id="PS50104"/>
    </source>
</evidence>
<comment type="caution">
    <text evidence="14">The sequence shown here is derived from an EMBL/GenBank/DDBJ whole genome shotgun (WGS) entry which is preliminary data.</text>
</comment>
<dbReference type="EMBL" id="JACVVK020000633">
    <property type="protein sequence ID" value="KAK7461598.1"/>
    <property type="molecule type" value="Genomic_DNA"/>
</dbReference>
<evidence type="ECO:0000256" key="3">
    <source>
        <dbReference type="ARBA" id="ARBA00022614"/>
    </source>
</evidence>
<evidence type="ECO:0000256" key="12">
    <source>
        <dbReference type="SAM" id="Phobius"/>
    </source>
</evidence>
<dbReference type="AlphaFoldDB" id="A0ABD0J534"/>
<dbReference type="InterPro" id="IPR035897">
    <property type="entry name" value="Toll_tir_struct_dom_sf"/>
</dbReference>
<feature type="compositionally biased region" description="Low complexity" evidence="11">
    <location>
        <begin position="200"/>
        <end position="217"/>
    </location>
</feature>
<keyword evidence="8 12" id="KW-0472">Membrane</keyword>
<dbReference type="PANTHER" id="PTHR24365:SF530">
    <property type="entry name" value="MSTPROX-RELATED"/>
    <property type="match status" value="1"/>
</dbReference>
<dbReference type="SUPFAM" id="SSF52058">
    <property type="entry name" value="L domain-like"/>
    <property type="match status" value="2"/>
</dbReference>
<protein>
    <recommendedName>
        <fullName evidence="13">TIR domain-containing protein</fullName>
    </recommendedName>
</protein>
<accession>A0ABD0J534</accession>
<dbReference type="InterPro" id="IPR003591">
    <property type="entry name" value="Leu-rich_rpt_typical-subtyp"/>
</dbReference>
<keyword evidence="6" id="KW-0677">Repeat</keyword>
<name>A0ABD0J534_9CAEN</name>
<keyword evidence="4 12" id="KW-0812">Transmembrane</keyword>
<dbReference type="Gene3D" id="3.40.50.10140">
    <property type="entry name" value="Toll/interleukin-1 receptor homology (TIR) domain"/>
    <property type="match status" value="1"/>
</dbReference>
<keyword evidence="3" id="KW-0433">Leucine-rich repeat</keyword>
<keyword evidence="9" id="KW-0675">Receptor</keyword>
<feature type="domain" description="TIR" evidence="13">
    <location>
        <begin position="831"/>
        <end position="970"/>
    </location>
</feature>
<dbReference type="PROSITE" id="PS50104">
    <property type="entry name" value="TIR"/>
    <property type="match status" value="1"/>
</dbReference>
<dbReference type="InterPro" id="IPR000157">
    <property type="entry name" value="TIR_dom"/>
</dbReference>
<organism evidence="14 15">
    <name type="scientific">Batillaria attramentaria</name>
    <dbReference type="NCBI Taxonomy" id="370345"/>
    <lineage>
        <taxon>Eukaryota</taxon>
        <taxon>Metazoa</taxon>
        <taxon>Spiralia</taxon>
        <taxon>Lophotrochozoa</taxon>
        <taxon>Mollusca</taxon>
        <taxon>Gastropoda</taxon>
        <taxon>Caenogastropoda</taxon>
        <taxon>Sorbeoconcha</taxon>
        <taxon>Cerithioidea</taxon>
        <taxon>Batillariidae</taxon>
        <taxon>Batillaria</taxon>
    </lineage>
</organism>
<dbReference type="Pfam" id="PF01582">
    <property type="entry name" value="TIR"/>
    <property type="match status" value="1"/>
</dbReference>
<evidence type="ECO:0000256" key="6">
    <source>
        <dbReference type="ARBA" id="ARBA00022737"/>
    </source>
</evidence>
<evidence type="ECO:0000256" key="2">
    <source>
        <dbReference type="ARBA" id="ARBA00009634"/>
    </source>
</evidence>
<comment type="subcellular location">
    <subcellularLocation>
        <location evidence="1">Membrane</location>
        <topology evidence="1">Single-pass membrane protein</topology>
    </subcellularLocation>
</comment>
<evidence type="ECO:0000256" key="4">
    <source>
        <dbReference type="ARBA" id="ARBA00022692"/>
    </source>
</evidence>
<dbReference type="SMART" id="SM00369">
    <property type="entry name" value="LRR_TYP"/>
    <property type="match status" value="8"/>
</dbReference>
<proteinExistence type="inferred from homology"/>
<evidence type="ECO:0000256" key="10">
    <source>
        <dbReference type="ARBA" id="ARBA00023180"/>
    </source>
</evidence>
<dbReference type="Proteomes" id="UP001519460">
    <property type="component" value="Unassembled WGS sequence"/>
</dbReference>
<dbReference type="SUPFAM" id="SSF52200">
    <property type="entry name" value="Toll/Interleukin receptor TIR domain"/>
    <property type="match status" value="1"/>
</dbReference>
<keyword evidence="10" id="KW-0325">Glycoprotein</keyword>
<evidence type="ECO:0000256" key="1">
    <source>
        <dbReference type="ARBA" id="ARBA00004167"/>
    </source>
</evidence>
<dbReference type="Pfam" id="PF13855">
    <property type="entry name" value="LRR_8"/>
    <property type="match status" value="2"/>
</dbReference>
<evidence type="ECO:0000256" key="7">
    <source>
        <dbReference type="ARBA" id="ARBA00022989"/>
    </source>
</evidence>
<comment type="similarity">
    <text evidence="2">Belongs to the Toll-like receptor family.</text>
</comment>
<dbReference type="PRINTS" id="PR01537">
    <property type="entry name" value="INTRLKN1R1F"/>
</dbReference>
<gene>
    <name evidence="14" type="ORF">BaRGS_00038642</name>
</gene>
<dbReference type="InterPro" id="IPR001611">
    <property type="entry name" value="Leu-rich_rpt"/>
</dbReference>
<feature type="region of interest" description="Disordered" evidence="11">
    <location>
        <begin position="194"/>
        <end position="261"/>
    </location>
</feature>
<dbReference type="InterPro" id="IPR032675">
    <property type="entry name" value="LRR_dom_sf"/>
</dbReference>
<feature type="transmembrane region" description="Helical" evidence="12">
    <location>
        <begin position="779"/>
        <end position="803"/>
    </location>
</feature>
<sequence length="972" mass="109565">MRSGPLYRLRSESGTGRQAQAILEISWKETKEDKAKGWQTMLQLQAKMSAHTTVLLVLLHLTPIPVHLTSWPCLDSCKCYTDSVHPHGLVVNCTGQNLPQVPPSISSNTTTLLLTRNNLTRLPDSTFSKLAHLLTLDLAFNYIHTIEESAFVGLGRLIALNLTGNHLRLSPATYPAGVFRPLTSLQVLRLENNARKRSQSHQSVASAQSPSSRSVAQFSSESGSLGDDRLETDIHSAVVPPTLPRSDDQGEAPSPELRSGASIYDQVSQLDASEMQLDYPDEALSHLPSLHELYMDGLENRTLGPGFRNLTKLTFLDLSGNKGNCFLGDMSPETLVNAPYLQHVNISKCRITNLTADTFGELQDLRVLDLSFNFALGFDRLGDAFEGLAKTKLEILEINSVVSSWDLGTQITAHHLRYFKDLRYLWRLSARFNRIVSFEEGALCNGTPPNLTHAYLDANLLQLAPYLNDLICLEKLEVLHINGYNSYWTPQLRAPFLSNPQDRPDSCSVCVSAGAGTRGAASLETEYREFVFPPKLRIFKARHFGLFYKLMSIPVNPNNSLERLVVGENHFPIWKGPVTGLENLKELELSNSFGNAIFPQFLSSFPFLEVLDISGNRLRRVFRYCNEDGAILGGLRKLKVLNMSRNDLGDLDNSTFINLTNLELLSLKVNAMGSFVHDISHMKNLVHLDLADNQLYTLPKSVRDHLDSLAEIRHITVNMTLNPIGCTCQNIDFLKWVRDTRVDFGTHKDYYCQMEDGSKMMMADIWITINQLDRTCGSYVGVFVGAAASSLLFVVLLVVALAYRFRWKLRYLYYATRLSFQRNKRHHADGFKFDAFVSFAGEDMEFVDGEMKEELEEGRGLKLCIHERDFVPGQYIASNIVDSVQRSRRTLVVLTRSLLASDWCHYELQMALMEAAETGRDVLLFLLYEHVPSHELPREVLFNIQAASYIEFPHTESDRGLFWDRLADALRK</sequence>